<sequence length="787" mass="84838">MFTLHTFYRGNLKRCIVNATRHFHIDKSQPSDLHPKDVIQKVNGLLDRLSVVVGDDVLSTEAQTNATTLYRILVRTVLATKRVLKEYRLSEKALDWVIGQIEDRFHHAKVNPGEMAGVLAAQSIGEPATQMTLNTFHYAGVSAKNVTLGVPRLKEIINVAKTVKTPGLTIYLRPDVSTDADIVRTVHSLIEYTVLGDLVKLTEIYYDPDIENTVVQQDAEFVKDFYELGTESQDDLRRLSPWVLRIELDLTVVTDKQIKMNEIVQQIRNEYGDDLNVLVTDDNADDLVVRVRIVNDLPPANDAGMAMEDEVEMGQEDDVFLKRLEKSMLTSLKLRGVEDVKKVFMRGGAQRTIWDDEKGFGKEDEWVLETDGTSLMAVLGVEDVDATRTISNDIVEVFVVLGIEGVRGAILSELRNVISFDGSYVNYRHLACLVDVMTMHGHLMAIDRHGINRVDSGPMLRCSFEETVDMLMDASVYAEEEVLKGVTENIMMGQLARVGTGDMDLLLDEQKVARAVDIVTPIDDMDESGMGGSGEGGATPYAPSTPFDNNPGMSPMQGGFSPMQGGFSPAVGGASFSPAYSPSSGSYGSGYASGSYSSGSYGSNVADNASSPAYSPTSPAYSPTSPAYSPTSPAYSPTSPAYSPTSPAYSPTSPAYSPTSPAYSPTSPAYSPTSPAYSPTSPAYSPTSPAYSPTSPAYSPTSPAYSPTSPAYSPTSPAYSPTSPAYSPTSPAYSPTSPAYSPTSPAYSPTSPAYSPTSPAYSPTSPAYSPTSPAYSPASSPEEKDDN</sequence>
<feature type="domain" description="RNA polymerase Rpb1" evidence="16">
    <location>
        <begin position="11"/>
        <end position="108"/>
    </location>
</feature>
<evidence type="ECO:0000256" key="10">
    <source>
        <dbReference type="ARBA" id="ARBA00022842"/>
    </source>
</evidence>
<reference evidence="18" key="1">
    <citation type="submission" date="2021-01" db="EMBL/GenBank/DDBJ databases">
        <authorList>
            <person name="Corre E."/>
            <person name="Pelletier E."/>
            <person name="Niang G."/>
            <person name="Scheremetjew M."/>
            <person name="Finn R."/>
            <person name="Kale V."/>
            <person name="Holt S."/>
            <person name="Cochrane G."/>
            <person name="Meng A."/>
            <person name="Brown T."/>
            <person name="Cohen L."/>
        </authorList>
    </citation>
    <scope>NUCLEOTIDE SEQUENCE</scope>
    <source>
        <strain evidence="18">GSO104</strain>
    </source>
</reference>
<evidence type="ECO:0000256" key="13">
    <source>
        <dbReference type="ARBA" id="ARBA00023242"/>
    </source>
</evidence>
<dbReference type="FunFam" id="1.10.150.390:FF:000001">
    <property type="entry name" value="DNA-directed RNA polymerase subunit"/>
    <property type="match status" value="1"/>
</dbReference>
<evidence type="ECO:0000256" key="7">
    <source>
        <dbReference type="ARBA" id="ARBA00022723"/>
    </source>
</evidence>
<dbReference type="InterPro" id="IPR007075">
    <property type="entry name" value="RNA_pol_Rpb1_6"/>
</dbReference>
<feature type="region of interest" description="Disordered" evidence="14">
    <location>
        <begin position="523"/>
        <end position="564"/>
    </location>
</feature>
<dbReference type="InterPro" id="IPR045867">
    <property type="entry name" value="DNA-dir_RpoC_beta_prime"/>
</dbReference>
<dbReference type="PANTHER" id="PTHR19376">
    <property type="entry name" value="DNA-DIRECTED RNA POLYMERASE"/>
    <property type="match status" value="1"/>
</dbReference>
<dbReference type="CDD" id="cd02584">
    <property type="entry name" value="RNAP_II_Rpb1_C"/>
    <property type="match status" value="1"/>
</dbReference>
<dbReference type="InterPro" id="IPR007081">
    <property type="entry name" value="RNA_pol_Rpb1_5"/>
</dbReference>
<evidence type="ECO:0000256" key="8">
    <source>
        <dbReference type="ARBA" id="ARBA00022737"/>
    </source>
</evidence>
<keyword evidence="10" id="KW-0460">Magnesium</keyword>
<dbReference type="SUPFAM" id="SSF64484">
    <property type="entry name" value="beta and beta-prime subunits of DNA dependent RNA-polymerase"/>
    <property type="match status" value="1"/>
</dbReference>
<dbReference type="EMBL" id="HBNS01016992">
    <property type="protein sequence ID" value="CAE4604690.1"/>
    <property type="molecule type" value="Transcribed_RNA"/>
</dbReference>
<keyword evidence="13" id="KW-0539">Nucleus</keyword>
<evidence type="ECO:0000256" key="5">
    <source>
        <dbReference type="ARBA" id="ARBA00022679"/>
    </source>
</evidence>
<dbReference type="Pfam" id="PF04990">
    <property type="entry name" value="RNA_pol_Rpb1_7"/>
    <property type="match status" value="1"/>
</dbReference>
<evidence type="ECO:0000259" key="17">
    <source>
        <dbReference type="Pfam" id="PF04998"/>
    </source>
</evidence>
<accession>A0A7S4VDJ8</accession>
<keyword evidence="3" id="KW-0240">DNA-directed RNA polymerase</keyword>
<organism evidence="18">
    <name type="scientific">Ditylum brightwellii</name>
    <dbReference type="NCBI Taxonomy" id="49249"/>
    <lineage>
        <taxon>Eukaryota</taxon>
        <taxon>Sar</taxon>
        <taxon>Stramenopiles</taxon>
        <taxon>Ochrophyta</taxon>
        <taxon>Bacillariophyta</taxon>
        <taxon>Mediophyceae</taxon>
        <taxon>Lithodesmiophycidae</taxon>
        <taxon>Lithodesmiales</taxon>
        <taxon>Lithodesmiaceae</taxon>
        <taxon>Ditylum</taxon>
    </lineage>
</organism>
<evidence type="ECO:0000256" key="12">
    <source>
        <dbReference type="ARBA" id="ARBA00023163"/>
    </source>
</evidence>
<keyword evidence="7" id="KW-0479">Metal-binding</keyword>
<evidence type="ECO:0000313" key="18">
    <source>
        <dbReference type="EMBL" id="CAE4604690.1"/>
    </source>
</evidence>
<keyword evidence="12" id="KW-0804">Transcription</keyword>
<evidence type="ECO:0000256" key="3">
    <source>
        <dbReference type="ARBA" id="ARBA00022478"/>
    </source>
</evidence>
<keyword evidence="5" id="KW-0808">Transferase</keyword>
<feature type="compositionally biased region" description="Low complexity" evidence="14">
    <location>
        <begin position="610"/>
        <end position="780"/>
    </location>
</feature>
<feature type="domain" description="RNA polymerase Rpb1" evidence="15">
    <location>
        <begin position="193"/>
        <end position="335"/>
    </location>
</feature>
<comment type="subcellular location">
    <subcellularLocation>
        <location evidence="1">Nucleus</location>
    </subcellularLocation>
</comment>
<dbReference type="PANTHER" id="PTHR19376:SF37">
    <property type="entry name" value="DNA-DIRECTED RNA POLYMERASE II SUBUNIT RPB1"/>
    <property type="match status" value="1"/>
</dbReference>
<evidence type="ECO:0000256" key="4">
    <source>
        <dbReference type="ARBA" id="ARBA00022553"/>
    </source>
</evidence>
<keyword evidence="11" id="KW-0238">DNA-binding</keyword>
<dbReference type="PRINTS" id="PR01217">
    <property type="entry name" value="PRICHEXTENSN"/>
</dbReference>
<name>A0A7S4VDJ8_9STRA</name>
<evidence type="ECO:0000256" key="2">
    <source>
        <dbReference type="ARBA" id="ARBA00012418"/>
    </source>
</evidence>
<dbReference type="Gene3D" id="3.30.1360.140">
    <property type="match status" value="1"/>
</dbReference>
<feature type="domain" description="RNA polymerase Rpb1" evidence="17">
    <location>
        <begin position="6"/>
        <end position="457"/>
    </location>
</feature>
<dbReference type="InterPro" id="IPR000684">
    <property type="entry name" value="RNA_pol_II_repeat_euk"/>
</dbReference>
<keyword evidence="6" id="KW-0548">Nucleotidyltransferase</keyword>
<proteinExistence type="predicted"/>
<dbReference type="GO" id="GO:0006366">
    <property type="term" value="P:transcription by RNA polymerase II"/>
    <property type="evidence" value="ECO:0007669"/>
    <property type="project" value="InterPro"/>
</dbReference>
<evidence type="ECO:0000256" key="1">
    <source>
        <dbReference type="ARBA" id="ARBA00004123"/>
    </source>
</evidence>
<evidence type="ECO:0000256" key="14">
    <source>
        <dbReference type="SAM" id="MobiDB-lite"/>
    </source>
</evidence>
<evidence type="ECO:0000256" key="11">
    <source>
        <dbReference type="ARBA" id="ARBA00023125"/>
    </source>
</evidence>
<dbReference type="Pfam" id="PF04998">
    <property type="entry name" value="RNA_pol_Rpb1_5"/>
    <property type="match status" value="1"/>
</dbReference>
<gene>
    <name evidence="18" type="ORF">DBRI00130_LOCUS13583</name>
</gene>
<protein>
    <recommendedName>
        <fullName evidence="2">DNA-directed RNA polymerase</fullName>
        <ecNumber evidence="2">2.7.7.6</ecNumber>
    </recommendedName>
</protein>
<dbReference type="InterPro" id="IPR007073">
    <property type="entry name" value="RNA_pol_Rpb1_7"/>
</dbReference>
<keyword evidence="4" id="KW-0597">Phosphoprotein</keyword>
<evidence type="ECO:0000256" key="9">
    <source>
        <dbReference type="ARBA" id="ARBA00022833"/>
    </source>
</evidence>
<evidence type="ECO:0000259" key="15">
    <source>
        <dbReference type="Pfam" id="PF04990"/>
    </source>
</evidence>
<dbReference type="GO" id="GO:0046872">
    <property type="term" value="F:metal ion binding"/>
    <property type="evidence" value="ECO:0007669"/>
    <property type="project" value="UniProtKB-KW"/>
</dbReference>
<keyword evidence="9" id="KW-0862">Zinc</keyword>
<evidence type="ECO:0000256" key="6">
    <source>
        <dbReference type="ARBA" id="ARBA00022695"/>
    </source>
</evidence>
<dbReference type="Pfam" id="PF05001">
    <property type="entry name" value="RNA_pol_Rpb1_R"/>
    <property type="match status" value="12"/>
</dbReference>
<dbReference type="AlphaFoldDB" id="A0A7S4VDJ8"/>
<dbReference type="GO" id="GO:0003677">
    <property type="term" value="F:DNA binding"/>
    <property type="evidence" value="ECO:0007669"/>
    <property type="project" value="UniProtKB-KW"/>
</dbReference>
<feature type="region of interest" description="Disordered" evidence="14">
    <location>
        <begin position="610"/>
        <end position="787"/>
    </location>
</feature>
<evidence type="ECO:0000259" key="16">
    <source>
        <dbReference type="Pfam" id="PF04992"/>
    </source>
</evidence>
<dbReference type="GO" id="GO:0003899">
    <property type="term" value="F:DNA-directed RNA polymerase activity"/>
    <property type="evidence" value="ECO:0007669"/>
    <property type="project" value="UniProtKB-EC"/>
</dbReference>
<keyword evidence="8" id="KW-0677">Repeat</keyword>
<dbReference type="InterPro" id="IPR038593">
    <property type="entry name" value="RNA_pol_Rpb1_7_sf"/>
</dbReference>
<dbReference type="PROSITE" id="PS00115">
    <property type="entry name" value="RNA_POL_II_REPEAT"/>
    <property type="match status" value="15"/>
</dbReference>
<dbReference type="Gene3D" id="1.10.150.390">
    <property type="match status" value="1"/>
</dbReference>
<dbReference type="Pfam" id="PF04992">
    <property type="entry name" value="RNA_pol_Rpb1_6"/>
    <property type="match status" value="1"/>
</dbReference>
<dbReference type="GO" id="GO:0005665">
    <property type="term" value="C:RNA polymerase II, core complex"/>
    <property type="evidence" value="ECO:0007669"/>
    <property type="project" value="TreeGrafter"/>
</dbReference>
<dbReference type="EC" id="2.7.7.6" evidence="2"/>